<evidence type="ECO:0000256" key="1">
    <source>
        <dbReference type="ARBA" id="ARBA00006530"/>
    </source>
</evidence>
<dbReference type="RefSeq" id="WP_106705955.1">
    <property type="nucleotide sequence ID" value="NZ_PXXU01000007.1"/>
</dbReference>
<feature type="domain" description="Sucrose phosphatase-like" evidence="7">
    <location>
        <begin position="477"/>
        <end position="713"/>
    </location>
</feature>
<dbReference type="InterPro" id="IPR044161">
    <property type="entry name" value="SPS"/>
</dbReference>
<dbReference type="InterPro" id="IPR023214">
    <property type="entry name" value="HAD_sf"/>
</dbReference>
<evidence type="ECO:0000259" key="7">
    <source>
        <dbReference type="Pfam" id="PF05116"/>
    </source>
</evidence>
<evidence type="ECO:0000256" key="3">
    <source>
        <dbReference type="ARBA" id="ARBA00022676"/>
    </source>
</evidence>
<dbReference type="InterPro" id="IPR001296">
    <property type="entry name" value="Glyco_trans_1"/>
</dbReference>
<comment type="catalytic activity">
    <reaction evidence="5">
        <text>beta-D-fructose 6-phosphate + UDP-alpha-D-glucose = sucrose 6(F)-phosphate + UDP + H(+)</text>
        <dbReference type="Rhea" id="RHEA:22172"/>
        <dbReference type="ChEBI" id="CHEBI:15378"/>
        <dbReference type="ChEBI" id="CHEBI:57634"/>
        <dbReference type="ChEBI" id="CHEBI:57723"/>
        <dbReference type="ChEBI" id="CHEBI:58223"/>
        <dbReference type="ChEBI" id="CHEBI:58885"/>
        <dbReference type="EC" id="2.4.1.14"/>
    </reaction>
</comment>
<gene>
    <name evidence="9" type="ORF">C7H79_03745</name>
</gene>
<dbReference type="SFLD" id="SFLDG01140">
    <property type="entry name" value="C2.B:_Phosphomannomutase_and_P"/>
    <property type="match status" value="1"/>
</dbReference>
<keyword evidence="4" id="KW-0808">Transferase</keyword>
<dbReference type="Proteomes" id="UP000241912">
    <property type="component" value="Unassembled WGS sequence"/>
</dbReference>
<dbReference type="OrthoDB" id="433681at2"/>
<dbReference type="Pfam" id="PF05116">
    <property type="entry name" value="S6PP"/>
    <property type="match status" value="1"/>
</dbReference>
<dbReference type="InterPro" id="IPR012821">
    <property type="entry name" value="Sucrose_P_synth_Pase-like_dom"/>
</dbReference>
<evidence type="ECO:0000256" key="4">
    <source>
        <dbReference type="ARBA" id="ARBA00022679"/>
    </source>
</evidence>
<dbReference type="NCBIfam" id="TIGR02471">
    <property type="entry name" value="sucr_syn_bact_C"/>
    <property type="match status" value="1"/>
</dbReference>
<dbReference type="EC" id="2.4.1.14" evidence="2"/>
<comment type="caution">
    <text evidence="9">The sequence shown here is derived from an EMBL/GenBank/DDBJ whole genome shotgun (WGS) entry which is preliminary data.</text>
</comment>
<dbReference type="InterPro" id="IPR006380">
    <property type="entry name" value="SPP-like_dom"/>
</dbReference>
<dbReference type="InterPro" id="IPR006379">
    <property type="entry name" value="HAD-SF_hydro_IIB"/>
</dbReference>
<name>A0A2P7NXW0_9PROT</name>
<reference evidence="9 10" key="1">
    <citation type="submission" date="2018-03" db="EMBL/GenBank/DDBJ databases">
        <title>Draft genome of Nitrosomonas supralitoralis APG5.</title>
        <authorList>
            <person name="Urakawa H."/>
            <person name="Lopez J.V."/>
        </authorList>
    </citation>
    <scope>NUCLEOTIDE SEQUENCE [LARGE SCALE GENOMIC DNA]</scope>
    <source>
        <strain evidence="9 10">APG5</strain>
    </source>
</reference>
<dbReference type="Pfam" id="PF13579">
    <property type="entry name" value="Glyco_trans_4_4"/>
    <property type="match status" value="1"/>
</dbReference>
<sequence length="719" mass="80967">MDLINNENSLYILMISPHGLIRGNNMELGRDADTGGQTTYVVELMRALARHCEVGQVDLLTRLIEDPALSSDYSQPIEEIGNGARILRLPFGPSHYVRKEMLWPHLDQLADRSLHFLRQQGRLPDLIHTHYADAGYVGQQLSQLLGIPQVHTGHSLGRPKQLHLLASGRKKQAIERQFNFERRIMVEEDLLVSAAMVITSTRQEVTEQYGMYHNNESGRFVVIPPGTDIARFSPPGRRKINPHVMHMVDKFFSDPVKPMILAICRPAIHKNLKGLVDAYGGNPELQEKANLVIVAGNRDDIRELDEASQKVLRELLLDIDHYDLWGKVAIPKHHNAEDVPELYRFAARRRGVFVNPALTEPFGLTLIEAAASGLPFVATEDGGPRDIVANCCNGLLVNPLDPVAIADAINNALSDKQQWRLWAKNGVVGVRRHYSWDAHVSKYLREVRKLLRRDRKRMRRQIAFTMQNGKSPMPLARKALISDIDNTLIGNKEGLAQLIAWLKDHAGSIVFGIATGRSLESAVNVLKNARVPIPNVLITSVGSEINYSYRLQPDVGWANRIAYLWRREALEQVLSDIPGLTLQPAVNQRKFKLSYNVASEKMPSLDDLYQLLREHRLHARLIYSHEKFLDVLPVRASKGHAIRYLAYKWGLPLENFLVVGDSGNDTEMLLGDTLGIVVGNHGVELEPLRGMERIYFAHGHQANGILEGLAHYGWRITDN</sequence>
<dbReference type="SUPFAM" id="SSF56784">
    <property type="entry name" value="HAD-like"/>
    <property type="match status" value="1"/>
</dbReference>
<dbReference type="Pfam" id="PF00534">
    <property type="entry name" value="Glycos_transf_1"/>
    <property type="match status" value="1"/>
</dbReference>
<dbReference type="SFLD" id="SFLDG01141">
    <property type="entry name" value="C2.B.1:_Sucrose_Phosphatase_Li"/>
    <property type="match status" value="1"/>
</dbReference>
<dbReference type="InterPro" id="IPR036412">
    <property type="entry name" value="HAD-like_sf"/>
</dbReference>
<evidence type="ECO:0000256" key="5">
    <source>
        <dbReference type="ARBA" id="ARBA00047471"/>
    </source>
</evidence>
<feature type="domain" description="Glycosyl transferase family 1" evidence="6">
    <location>
        <begin position="255"/>
        <end position="426"/>
    </location>
</feature>
<comment type="similarity">
    <text evidence="1">Belongs to the glycosyltransferase 1 family.</text>
</comment>
<proteinExistence type="inferred from homology"/>
<keyword evidence="9" id="KW-0378">Hydrolase</keyword>
<dbReference type="AlphaFoldDB" id="A0A2P7NXW0"/>
<dbReference type="GO" id="GO:0016791">
    <property type="term" value="F:phosphatase activity"/>
    <property type="evidence" value="ECO:0007669"/>
    <property type="project" value="UniProtKB-ARBA"/>
</dbReference>
<keyword evidence="3" id="KW-0328">Glycosyltransferase</keyword>
<evidence type="ECO:0000313" key="10">
    <source>
        <dbReference type="Proteomes" id="UP000241912"/>
    </source>
</evidence>
<organism evidence="9 10">
    <name type="scientific">Nitrosomonas supralitoralis</name>
    <dbReference type="NCBI Taxonomy" id="2116706"/>
    <lineage>
        <taxon>Bacteria</taxon>
        <taxon>Pseudomonadati</taxon>
        <taxon>Pseudomonadota</taxon>
        <taxon>Betaproteobacteria</taxon>
        <taxon>Nitrosomonadales</taxon>
        <taxon>Nitrosomonadaceae</taxon>
        <taxon>Nitrosomonas</taxon>
    </lineage>
</organism>
<dbReference type="SFLD" id="SFLDS00003">
    <property type="entry name" value="Haloacid_Dehalogenase"/>
    <property type="match status" value="1"/>
</dbReference>
<dbReference type="PANTHER" id="PTHR46039:SF5">
    <property type="entry name" value="SUCROSE-PHOSPHATE SYNTHASE 3-RELATED"/>
    <property type="match status" value="1"/>
</dbReference>
<dbReference type="Gene3D" id="3.40.50.1000">
    <property type="entry name" value="HAD superfamily/HAD-like"/>
    <property type="match status" value="1"/>
</dbReference>
<dbReference type="PANTHER" id="PTHR46039">
    <property type="entry name" value="SUCROSE-PHOSPHATE SYNTHASE 3-RELATED"/>
    <property type="match status" value="1"/>
</dbReference>
<dbReference type="InterPro" id="IPR012822">
    <property type="entry name" value="SucroseP_synth_GlycoTrfase_dom"/>
</dbReference>
<dbReference type="InterPro" id="IPR028098">
    <property type="entry name" value="Glyco_trans_4-like_N"/>
</dbReference>
<dbReference type="NCBIfam" id="TIGR01484">
    <property type="entry name" value="HAD-SF-IIB"/>
    <property type="match status" value="1"/>
</dbReference>
<evidence type="ECO:0000259" key="8">
    <source>
        <dbReference type="Pfam" id="PF13579"/>
    </source>
</evidence>
<dbReference type="NCBIfam" id="TIGR02472">
    <property type="entry name" value="sucr_P_syn_N"/>
    <property type="match status" value="1"/>
</dbReference>
<keyword evidence="10" id="KW-1185">Reference proteome</keyword>
<feature type="domain" description="Glycosyltransferase subfamily 4-like N-terminal" evidence="8">
    <location>
        <begin position="35"/>
        <end position="226"/>
    </location>
</feature>
<accession>A0A2P7NXW0</accession>
<protein>
    <recommendedName>
        <fullName evidence="2">sucrose-phosphate synthase</fullName>
        <ecNumber evidence="2">2.4.1.14</ecNumber>
    </recommendedName>
</protein>
<evidence type="ECO:0000313" key="9">
    <source>
        <dbReference type="EMBL" id="PSJ18306.1"/>
    </source>
</evidence>
<dbReference type="Gene3D" id="3.90.1070.10">
    <property type="match status" value="1"/>
</dbReference>
<dbReference type="EMBL" id="PXXU01000007">
    <property type="protein sequence ID" value="PSJ18306.1"/>
    <property type="molecule type" value="Genomic_DNA"/>
</dbReference>
<dbReference type="GO" id="GO:0046524">
    <property type="term" value="F:sucrose-phosphate synthase activity"/>
    <property type="evidence" value="ECO:0007669"/>
    <property type="project" value="UniProtKB-EC"/>
</dbReference>
<dbReference type="SUPFAM" id="SSF53756">
    <property type="entry name" value="UDP-Glycosyltransferase/glycogen phosphorylase"/>
    <property type="match status" value="1"/>
</dbReference>
<evidence type="ECO:0000256" key="2">
    <source>
        <dbReference type="ARBA" id="ARBA00012536"/>
    </source>
</evidence>
<evidence type="ECO:0000259" key="6">
    <source>
        <dbReference type="Pfam" id="PF00534"/>
    </source>
</evidence>
<dbReference type="Gene3D" id="3.40.50.2000">
    <property type="entry name" value="Glycogen Phosphorylase B"/>
    <property type="match status" value="2"/>
</dbReference>